<gene>
    <name evidence="2" type="ORF">NA23_05360</name>
</gene>
<name>A0AAI8CLP8_FERIS</name>
<reference evidence="2 3" key="1">
    <citation type="journal article" date="2015" name="Stand. Genomic Sci.">
        <title>Genome sequence of a native-feather degrading extremely thermophilic Eubacterium, Fervidobacterium islandicum AW-1.</title>
        <authorList>
            <person name="Lee Y.J."/>
            <person name="Jeong H."/>
            <person name="Park G.S."/>
            <person name="Kwak Y."/>
            <person name="Lee S.J."/>
            <person name="Lee S.J."/>
            <person name="Park M.K."/>
            <person name="Kim J.Y."/>
            <person name="Kang H.K."/>
            <person name="Shin J.H."/>
            <person name="Lee D.W."/>
        </authorList>
    </citation>
    <scope>NUCLEOTIDE SEQUENCE [LARGE SCALE GENOMIC DNA]</scope>
    <source>
        <strain evidence="2 3">AW-1</strain>
    </source>
</reference>
<accession>A0AAI8CLP8</accession>
<proteinExistence type="predicted"/>
<sequence>MGIELNKVNGNLNHNIGSNNRAGVNKNLNAEKKVNIDTESEEYQKQLRKVSEEFAAWYIYEIFKKMYNTVQKSGLIQESFGERWFREMLLQQYALKAARTDLKDLSEMIYKGLGGKMMTQEVKSENNMAKRLETLQLLNSLISNNQESGE</sequence>
<dbReference type="Pfam" id="PF10135">
    <property type="entry name" value="Rod-binding"/>
    <property type="match status" value="1"/>
</dbReference>
<dbReference type="EMBL" id="CP014334">
    <property type="protein sequence ID" value="AMW32758.1"/>
    <property type="molecule type" value="Genomic_DNA"/>
</dbReference>
<organism evidence="2 3">
    <name type="scientific">Fervidobacterium islandicum</name>
    <dbReference type="NCBI Taxonomy" id="2423"/>
    <lineage>
        <taxon>Bacteria</taxon>
        <taxon>Thermotogati</taxon>
        <taxon>Thermotogota</taxon>
        <taxon>Thermotogae</taxon>
        <taxon>Thermotogales</taxon>
        <taxon>Fervidobacteriaceae</taxon>
        <taxon>Fervidobacterium</taxon>
    </lineage>
</organism>
<dbReference type="KEGG" id="fia:NA23_05360"/>
<keyword evidence="3" id="KW-1185">Reference proteome</keyword>
<dbReference type="RefSeq" id="WP_052107155.1">
    <property type="nucleotide sequence ID" value="NZ_CP014334.2"/>
</dbReference>
<evidence type="ECO:0000313" key="3">
    <source>
        <dbReference type="Proteomes" id="UP000093740"/>
    </source>
</evidence>
<feature type="domain" description="Flagellar protein FlgJ N-terminal" evidence="1">
    <location>
        <begin position="64"/>
        <end position="111"/>
    </location>
</feature>
<dbReference type="AlphaFoldDB" id="A0AAI8CLP8"/>
<dbReference type="Proteomes" id="UP000093740">
    <property type="component" value="Chromosome"/>
</dbReference>
<evidence type="ECO:0000259" key="1">
    <source>
        <dbReference type="Pfam" id="PF10135"/>
    </source>
</evidence>
<protein>
    <submittedName>
        <fullName evidence="2">Rod-binding protein</fullName>
    </submittedName>
</protein>
<evidence type="ECO:0000313" key="2">
    <source>
        <dbReference type="EMBL" id="AMW32758.1"/>
    </source>
</evidence>
<dbReference type="InterPro" id="IPR019301">
    <property type="entry name" value="Flagellar_prot_FlgJ_N"/>
</dbReference>